<organism evidence="1 2">
    <name type="scientific">Steinernema carpocapsae</name>
    <name type="common">Entomopathogenic nematode</name>
    <dbReference type="NCBI Taxonomy" id="34508"/>
    <lineage>
        <taxon>Eukaryota</taxon>
        <taxon>Metazoa</taxon>
        <taxon>Ecdysozoa</taxon>
        <taxon>Nematoda</taxon>
        <taxon>Chromadorea</taxon>
        <taxon>Rhabditida</taxon>
        <taxon>Tylenchina</taxon>
        <taxon>Panagrolaimomorpha</taxon>
        <taxon>Strongyloidoidea</taxon>
        <taxon>Steinernematidae</taxon>
        <taxon>Steinernema</taxon>
    </lineage>
</organism>
<gene>
    <name evidence="1" type="ORF">L596_009129</name>
</gene>
<reference evidence="1 2" key="1">
    <citation type="journal article" date="2015" name="Genome Biol.">
        <title>Comparative genomics of Steinernema reveals deeply conserved gene regulatory networks.</title>
        <authorList>
            <person name="Dillman A.R."/>
            <person name="Macchietto M."/>
            <person name="Porter C.F."/>
            <person name="Rogers A."/>
            <person name="Williams B."/>
            <person name="Antoshechkin I."/>
            <person name="Lee M.M."/>
            <person name="Goodwin Z."/>
            <person name="Lu X."/>
            <person name="Lewis E.E."/>
            <person name="Goodrich-Blair H."/>
            <person name="Stock S.P."/>
            <person name="Adams B.J."/>
            <person name="Sternberg P.W."/>
            <person name="Mortazavi A."/>
        </authorList>
    </citation>
    <scope>NUCLEOTIDE SEQUENCE [LARGE SCALE GENOMIC DNA]</scope>
    <source>
        <strain evidence="1 2">ALL</strain>
    </source>
</reference>
<name>A0A4U5PEG4_STECR</name>
<dbReference type="EMBL" id="AZBU02000002">
    <property type="protein sequence ID" value="TKR94897.1"/>
    <property type="molecule type" value="Genomic_DNA"/>
</dbReference>
<evidence type="ECO:0000313" key="1">
    <source>
        <dbReference type="EMBL" id="TKR94897.1"/>
    </source>
</evidence>
<accession>A0A4U5PEG4</accession>
<dbReference type="AlphaFoldDB" id="A0A4U5PEG4"/>
<reference evidence="1 2" key="2">
    <citation type="journal article" date="2019" name="G3 (Bethesda)">
        <title>Hybrid Assembly of the Genome of the Entomopathogenic Nematode Steinernema carpocapsae Identifies the X-Chromosome.</title>
        <authorList>
            <person name="Serra L."/>
            <person name="Macchietto M."/>
            <person name="Macias-Munoz A."/>
            <person name="McGill C.J."/>
            <person name="Rodriguez I.M."/>
            <person name="Rodriguez B."/>
            <person name="Murad R."/>
            <person name="Mortazavi A."/>
        </authorList>
    </citation>
    <scope>NUCLEOTIDE SEQUENCE [LARGE SCALE GENOMIC DNA]</scope>
    <source>
        <strain evidence="1 2">ALL</strain>
    </source>
</reference>
<evidence type="ECO:0000313" key="2">
    <source>
        <dbReference type="Proteomes" id="UP000298663"/>
    </source>
</evidence>
<protein>
    <submittedName>
        <fullName evidence="1">Uncharacterized protein</fullName>
    </submittedName>
</protein>
<sequence length="70" mass="7930">MGLEDYDAEAREEIISSFPGNGRLPTVWSGFIEENHKSLQHTLDFSFALFSPQKDTSINVETNKTDNPKK</sequence>
<proteinExistence type="predicted"/>
<dbReference type="Proteomes" id="UP000298663">
    <property type="component" value="Unassembled WGS sequence"/>
</dbReference>
<keyword evidence="2" id="KW-1185">Reference proteome</keyword>
<comment type="caution">
    <text evidence="1">The sequence shown here is derived from an EMBL/GenBank/DDBJ whole genome shotgun (WGS) entry which is preliminary data.</text>
</comment>